<dbReference type="STRING" id="192904.SAMN04488514_10762"/>
<proteinExistence type="predicted"/>
<evidence type="ECO:0000313" key="2">
    <source>
        <dbReference type="EMBL" id="SDM29175.1"/>
    </source>
</evidence>
<accession>A0A1G9S350</accession>
<name>A0A1G9S350_9FLAO</name>
<organism evidence="2 3">
    <name type="scientific">Kriegella aquimaris</name>
    <dbReference type="NCBI Taxonomy" id="192904"/>
    <lineage>
        <taxon>Bacteria</taxon>
        <taxon>Pseudomonadati</taxon>
        <taxon>Bacteroidota</taxon>
        <taxon>Flavobacteriia</taxon>
        <taxon>Flavobacteriales</taxon>
        <taxon>Flavobacteriaceae</taxon>
        <taxon>Kriegella</taxon>
    </lineage>
</organism>
<keyword evidence="1" id="KW-0812">Transmembrane</keyword>
<evidence type="ECO:0000256" key="1">
    <source>
        <dbReference type="SAM" id="Phobius"/>
    </source>
</evidence>
<gene>
    <name evidence="2" type="ORF">SAMN04488514_10762</name>
</gene>
<sequence length="40" mass="4199">MIIPLVSWESGTIIIGVFVVVCIVLVGIVVAMISGGKKKE</sequence>
<evidence type="ECO:0000313" key="3">
    <source>
        <dbReference type="Proteomes" id="UP000199440"/>
    </source>
</evidence>
<keyword evidence="1" id="KW-0472">Membrane</keyword>
<dbReference type="EMBL" id="FNGV01000007">
    <property type="protein sequence ID" value="SDM29175.1"/>
    <property type="molecule type" value="Genomic_DNA"/>
</dbReference>
<keyword evidence="3" id="KW-1185">Reference proteome</keyword>
<dbReference type="AlphaFoldDB" id="A0A1G9S350"/>
<dbReference type="Proteomes" id="UP000199440">
    <property type="component" value="Unassembled WGS sequence"/>
</dbReference>
<reference evidence="2 3" key="1">
    <citation type="submission" date="2016-10" db="EMBL/GenBank/DDBJ databases">
        <authorList>
            <person name="de Groot N.N."/>
        </authorList>
    </citation>
    <scope>NUCLEOTIDE SEQUENCE [LARGE SCALE GENOMIC DNA]</scope>
    <source>
        <strain evidence="2 3">DSM 19886</strain>
    </source>
</reference>
<feature type="transmembrane region" description="Helical" evidence="1">
    <location>
        <begin position="12"/>
        <end position="33"/>
    </location>
</feature>
<protein>
    <submittedName>
        <fullName evidence="2">Uncharacterized protein</fullName>
    </submittedName>
</protein>
<keyword evidence="1" id="KW-1133">Transmembrane helix</keyword>